<dbReference type="Proteomes" id="UP000005204">
    <property type="component" value="Unassembled WGS sequence"/>
</dbReference>
<keyword evidence="4" id="KW-1185">Reference proteome</keyword>
<dbReference type="CTD" id="100379480"/>
<dbReference type="EnsemblMetazoa" id="NM_001173290.1">
    <property type="protein sequence ID" value="NP_001166761.1"/>
    <property type="gene ID" value="GeneID_100379480"/>
</dbReference>
<accession>C0H6H2</accession>
<evidence type="ECO:0000313" key="4">
    <source>
        <dbReference type="Proteomes" id="UP000005204"/>
    </source>
</evidence>
<reference evidence="3" key="3">
    <citation type="submission" date="2022-06" db="UniProtKB">
        <authorList>
            <consortium name="EnsemblMetazoa"/>
        </authorList>
    </citation>
    <scope>IDENTIFICATION</scope>
    <source>
        <strain evidence="3">p50T (Dazao)</strain>
    </source>
</reference>
<dbReference type="eggNOG" id="ENOG502SWKB">
    <property type="taxonomic scope" value="Eukaryota"/>
</dbReference>
<dbReference type="AlphaFoldDB" id="C0H6H2"/>
<sequence>MNSLVVLLSLAALAAAKPSGLLTGPAITYSAPLIAAVPAAVSHQSRLDIKSSPAIVSTAAVAPIAVRTALAQPTVFAAPAAVVAPAAVSSQSRLDIKSTPAVTSTLVSGAPLAYSAISAPITTAAITPLAATAIAPALLNTFTPAIAAPSFVKTAQLVPAAIEAPAVPLDTPEVVAARAAHLEAKAQALADAHVVHKRSVVASVYSTSLGAPVVSTYSAAPVVSTHLTYSAPIVTPLVTKTYGIHTW</sequence>
<dbReference type="SMR" id="C0H6H2"/>
<dbReference type="STRING" id="7091.C0H6H2"/>
<dbReference type="RefSeq" id="NP_001166761.1">
    <property type="nucleotide sequence ID" value="NM_001173290.1"/>
</dbReference>
<keyword evidence="1" id="KW-0732">Signal</keyword>
<evidence type="ECO:0000313" key="2">
    <source>
        <dbReference type="EMBL" id="FAA00483.1"/>
    </source>
</evidence>
<dbReference type="PaxDb" id="7091-BGIBMGA011725-TA"/>
<name>C0H6H2_BOMMO</name>
<organism evidence="2">
    <name type="scientific">Bombyx mori</name>
    <name type="common">Silk moth</name>
    <dbReference type="NCBI Taxonomy" id="7091"/>
    <lineage>
        <taxon>Eukaryota</taxon>
        <taxon>Metazoa</taxon>
        <taxon>Ecdysozoa</taxon>
        <taxon>Arthropoda</taxon>
        <taxon>Hexapoda</taxon>
        <taxon>Insecta</taxon>
        <taxon>Pterygota</taxon>
        <taxon>Neoptera</taxon>
        <taxon>Endopterygota</taxon>
        <taxon>Lepidoptera</taxon>
        <taxon>Glossata</taxon>
        <taxon>Ditrysia</taxon>
        <taxon>Bombycoidea</taxon>
        <taxon>Bombycidae</taxon>
        <taxon>Bombycinae</taxon>
        <taxon>Bombyx</taxon>
    </lineage>
</organism>
<dbReference type="HOGENOM" id="CLU_1125351_0_0_1"/>
<dbReference type="InParanoid" id="C0H6H2"/>
<evidence type="ECO:0000313" key="3">
    <source>
        <dbReference type="EnsemblMetazoa" id="NP_001166761.1"/>
    </source>
</evidence>
<dbReference type="OrthoDB" id="7493608at2759"/>
<dbReference type="GeneID" id="100379480"/>
<reference evidence="4" key="1">
    <citation type="journal article" date="2008" name="Insect Biochem. Mol. Biol.">
        <title>The genome of a lepidopteran model insect, the silkworm Bombyx mori.</title>
        <authorList>
            <consortium name="International Silkworm Genome Consortium"/>
        </authorList>
    </citation>
    <scope>NUCLEOTIDE SEQUENCE [LARGE SCALE GENOMIC DNA]</scope>
    <source>
        <strain evidence="4">p50T</strain>
    </source>
</reference>
<feature type="signal peptide" evidence="1">
    <location>
        <begin position="1"/>
        <end position="16"/>
    </location>
</feature>
<evidence type="ECO:0000256" key="1">
    <source>
        <dbReference type="SAM" id="SignalP"/>
    </source>
</evidence>
<gene>
    <name evidence="2" type="primary">BmorCPH16</name>
    <name evidence="3" type="synonym">100379480</name>
</gene>
<protein>
    <submittedName>
        <fullName evidence="2">Putative cuticle protein</fullName>
    </submittedName>
</protein>
<feature type="chain" id="PRO_5010827367" evidence="1">
    <location>
        <begin position="17"/>
        <end position="247"/>
    </location>
</feature>
<dbReference type="KEGG" id="bmor:100379480"/>
<proteinExistence type="evidence at transcript level"/>
<dbReference type="OMA" id="NAYRIHY"/>
<reference evidence="2" key="2">
    <citation type="journal article" date="2008" name="Insect Biochem. Mol. Biol.">
        <title>Genome-wide identification of cuticular protein genes in the silkworm, Bombyx mori.</title>
        <authorList>
            <person name="Futahashi R."/>
            <person name="Okamoto S."/>
            <person name="Kawasaki H."/>
            <person name="Zhong Y."/>
            <person name="Iwanaga M."/>
            <person name="Mita K."/>
            <person name="Fujiwara H."/>
        </authorList>
    </citation>
    <scope>NUCLEOTIDE SEQUENCE</scope>
</reference>
<dbReference type="EMBL" id="BR000471">
    <property type="protein sequence ID" value="FAA00483.1"/>
    <property type="molecule type" value="mRNA"/>
</dbReference>